<dbReference type="OrthoDB" id="10031141at2759"/>
<feature type="compositionally biased region" description="Basic and acidic residues" evidence="2">
    <location>
        <begin position="320"/>
        <end position="332"/>
    </location>
</feature>
<feature type="transmembrane region" description="Helical" evidence="3">
    <location>
        <begin position="170"/>
        <end position="191"/>
    </location>
</feature>
<proteinExistence type="predicted"/>
<keyword evidence="3" id="KW-0812">Transmembrane</keyword>
<accession>A0A6P7KTK4</accession>
<keyword evidence="1" id="KW-1015">Disulfide bond</keyword>
<feature type="chain" id="PRO_5028011787" evidence="4">
    <location>
        <begin position="32"/>
        <end position="332"/>
    </location>
</feature>
<evidence type="ECO:0000256" key="2">
    <source>
        <dbReference type="SAM" id="MobiDB-lite"/>
    </source>
</evidence>
<dbReference type="Gene3D" id="2.10.50.10">
    <property type="entry name" value="Tumor Necrosis Factor Receptor, subunit A, domain 2"/>
    <property type="match status" value="1"/>
</dbReference>
<dbReference type="InterPro" id="IPR001368">
    <property type="entry name" value="TNFR/NGFR_Cys_rich_reg"/>
</dbReference>
<evidence type="ECO:0000259" key="5">
    <source>
        <dbReference type="PROSITE" id="PS50050"/>
    </source>
</evidence>
<comment type="caution">
    <text evidence="1">Lacks conserved residue(s) required for the propagation of feature annotation.</text>
</comment>
<keyword evidence="7" id="KW-0675">Receptor</keyword>
<feature type="region of interest" description="Disordered" evidence="2">
    <location>
        <begin position="268"/>
        <end position="332"/>
    </location>
</feature>
<dbReference type="Proteomes" id="UP000515150">
    <property type="component" value="Chromosome 16"/>
</dbReference>
<feature type="domain" description="TNFR-Cys" evidence="5">
    <location>
        <begin position="52"/>
        <end position="95"/>
    </location>
</feature>
<gene>
    <name evidence="7" type="primary">si:dkey-260g12.1</name>
</gene>
<evidence type="ECO:0000256" key="1">
    <source>
        <dbReference type="PROSITE-ProRule" id="PRU00206"/>
    </source>
</evidence>
<name>A0A6P7KTK4_BETSP</name>
<dbReference type="CDD" id="cd00185">
    <property type="entry name" value="TNFRSF"/>
    <property type="match status" value="1"/>
</dbReference>
<dbReference type="PROSITE" id="PS50050">
    <property type="entry name" value="TNFR_NGFR_2"/>
    <property type="match status" value="1"/>
</dbReference>
<evidence type="ECO:0000313" key="7">
    <source>
        <dbReference type="RefSeq" id="XP_028984895.1"/>
    </source>
</evidence>
<dbReference type="InParanoid" id="A0A6P7KTK4"/>
<feature type="region of interest" description="Disordered" evidence="2">
    <location>
        <begin position="213"/>
        <end position="237"/>
    </location>
</feature>
<feature type="disulfide bond" evidence="1">
    <location>
        <begin position="53"/>
        <end position="68"/>
    </location>
</feature>
<protein>
    <submittedName>
        <fullName evidence="7">Tumor necrosis factor receptor superfamily member 14 isoform X1</fullName>
    </submittedName>
</protein>
<keyword evidence="3" id="KW-0472">Membrane</keyword>
<dbReference type="GeneID" id="114842951"/>
<organism evidence="6 7">
    <name type="scientific">Betta splendens</name>
    <name type="common">Siamese fighting fish</name>
    <dbReference type="NCBI Taxonomy" id="158456"/>
    <lineage>
        <taxon>Eukaryota</taxon>
        <taxon>Metazoa</taxon>
        <taxon>Chordata</taxon>
        <taxon>Craniata</taxon>
        <taxon>Vertebrata</taxon>
        <taxon>Euteleostomi</taxon>
        <taxon>Actinopterygii</taxon>
        <taxon>Neopterygii</taxon>
        <taxon>Teleostei</taxon>
        <taxon>Neoteleostei</taxon>
        <taxon>Acanthomorphata</taxon>
        <taxon>Anabantaria</taxon>
        <taxon>Anabantiformes</taxon>
        <taxon>Anabantoidei</taxon>
        <taxon>Osphronemidae</taxon>
        <taxon>Betta</taxon>
    </lineage>
</organism>
<evidence type="ECO:0000256" key="4">
    <source>
        <dbReference type="SAM" id="SignalP"/>
    </source>
</evidence>
<dbReference type="KEGG" id="bspl:114842951"/>
<feature type="compositionally biased region" description="Polar residues" evidence="2">
    <location>
        <begin position="222"/>
        <end position="237"/>
    </location>
</feature>
<feature type="region of interest" description="Disordered" evidence="2">
    <location>
        <begin position="122"/>
        <end position="141"/>
    </location>
</feature>
<dbReference type="AlphaFoldDB" id="A0A6P7KTK4"/>
<keyword evidence="6" id="KW-1185">Reference proteome</keyword>
<dbReference type="SUPFAM" id="SSF57586">
    <property type="entry name" value="TNF receptor-like"/>
    <property type="match status" value="2"/>
</dbReference>
<dbReference type="RefSeq" id="XP_028984895.1">
    <property type="nucleotide sequence ID" value="XM_029129062.3"/>
</dbReference>
<evidence type="ECO:0000313" key="6">
    <source>
        <dbReference type="Proteomes" id="UP000515150"/>
    </source>
</evidence>
<keyword evidence="4" id="KW-0732">Signal</keyword>
<keyword evidence="3" id="KW-1133">Transmembrane helix</keyword>
<feature type="repeat" description="TNFR-Cys" evidence="1">
    <location>
        <begin position="52"/>
        <end position="95"/>
    </location>
</feature>
<sequence>MLPLRMGLVQYAAAALLLSARLVLVYPAVDATEECVWCPPGEYQESCTKCAPCAARRYTSVRNQEDSCHRCFADCRPDYNLRVERACTRTSNTKCVCKPGYTCTDKYDALNCRLCEKSQGNAARGKRGHAPASASSGRDGGVAEPCLFPKCAPQTVPPRSNNTGTASSPLAAILSPVVIMGCVALVILLCLRRPGDEICFKQALVKLRNEGGCEAPHKSRESTQVPRDSFGAKQQPSPLSVANLGSVHVHNPGTVVFSLLSQFGAAGDGRTAEKASGDEDGDEDRDGAARHHRAASPSIHLSEEERSGESDSALFPSQEQGKDCHVSKEEEL</sequence>
<feature type="signal peptide" evidence="4">
    <location>
        <begin position="1"/>
        <end position="31"/>
    </location>
</feature>
<dbReference type="SMART" id="SM00208">
    <property type="entry name" value="TNFR"/>
    <property type="match status" value="1"/>
</dbReference>
<evidence type="ECO:0000256" key="3">
    <source>
        <dbReference type="SAM" id="Phobius"/>
    </source>
</evidence>
<reference evidence="7" key="1">
    <citation type="submission" date="2025-08" db="UniProtKB">
        <authorList>
            <consortium name="RefSeq"/>
        </authorList>
    </citation>
    <scope>IDENTIFICATION</scope>
</reference>